<name>A0ABS9X7K5_9GAMM</name>
<dbReference type="InterPro" id="IPR016161">
    <property type="entry name" value="Ald_DH/histidinol_DH"/>
</dbReference>
<proteinExistence type="predicted"/>
<dbReference type="Gene3D" id="3.40.309.10">
    <property type="entry name" value="Aldehyde Dehydrogenase, Chain A, domain 2"/>
    <property type="match status" value="1"/>
</dbReference>
<evidence type="ECO:0000313" key="1">
    <source>
        <dbReference type="EMBL" id="MCI2286194.1"/>
    </source>
</evidence>
<dbReference type="EMBL" id="JAKKSL010000008">
    <property type="protein sequence ID" value="MCI2286194.1"/>
    <property type="molecule type" value="Genomic_DNA"/>
</dbReference>
<dbReference type="InterPro" id="IPR016163">
    <property type="entry name" value="Ald_DH_C"/>
</dbReference>
<organism evidence="1 4">
    <name type="scientific">Colwellia maritima</name>
    <dbReference type="NCBI Taxonomy" id="2912588"/>
    <lineage>
        <taxon>Bacteria</taxon>
        <taxon>Pseudomonadati</taxon>
        <taxon>Pseudomonadota</taxon>
        <taxon>Gammaproteobacteria</taxon>
        <taxon>Alteromonadales</taxon>
        <taxon>Colwelliaceae</taxon>
        <taxon>Colwellia</taxon>
    </lineage>
</organism>
<dbReference type="Proteomes" id="UP001139646">
    <property type="component" value="Unassembled WGS sequence"/>
</dbReference>
<keyword evidence="4" id="KW-1185">Reference proteome</keyword>
<evidence type="ECO:0008006" key="5">
    <source>
        <dbReference type="Google" id="ProtNLM"/>
    </source>
</evidence>
<evidence type="ECO:0000313" key="2">
    <source>
        <dbReference type="EMBL" id="MCI2286225.1"/>
    </source>
</evidence>
<dbReference type="EMBL" id="JAKKSL010000009">
    <property type="protein sequence ID" value="MCI2286238.1"/>
    <property type="molecule type" value="Genomic_DNA"/>
</dbReference>
<protein>
    <recommendedName>
        <fullName evidence="5">Aldehyde dehydrogenase family protein</fullName>
    </recommendedName>
</protein>
<dbReference type="SUPFAM" id="SSF53720">
    <property type="entry name" value="ALDH-like"/>
    <property type="match status" value="1"/>
</dbReference>
<sequence length="64" mass="7115">MKLYRGTNRDRISGLVLDCSAYEVAIISEVIPLGGVKESGLSREGSQYGVDDYLELKCIYIEDL</sequence>
<reference evidence="1" key="1">
    <citation type="submission" date="2022-01" db="EMBL/GenBank/DDBJ databases">
        <title>Colwellia maritima, isolated from seawater.</title>
        <authorList>
            <person name="Kristyanto S."/>
            <person name="Jung J."/>
            <person name="Jeon C.O."/>
        </authorList>
    </citation>
    <scope>NUCLEOTIDE SEQUENCE</scope>
    <source>
        <strain evidence="1">MSW7</strain>
    </source>
</reference>
<evidence type="ECO:0000313" key="4">
    <source>
        <dbReference type="Proteomes" id="UP001139646"/>
    </source>
</evidence>
<dbReference type="RefSeq" id="WP_085300738.1">
    <property type="nucleotide sequence ID" value="NZ_JAKKSL010000008.1"/>
</dbReference>
<dbReference type="EMBL" id="JAKKSL010000008">
    <property type="protein sequence ID" value="MCI2286225.1"/>
    <property type="molecule type" value="Genomic_DNA"/>
</dbReference>
<gene>
    <name evidence="1" type="ORF">L3081_25630</name>
    <name evidence="2" type="ORF">L3081_25835</name>
    <name evidence="3" type="ORF">L3081_25920</name>
</gene>
<accession>A0ABS9X7K5</accession>
<comment type="caution">
    <text evidence="1">The sequence shown here is derived from an EMBL/GenBank/DDBJ whole genome shotgun (WGS) entry which is preliminary data.</text>
</comment>
<evidence type="ECO:0000313" key="3">
    <source>
        <dbReference type="EMBL" id="MCI2286238.1"/>
    </source>
</evidence>